<organism evidence="1 2">
    <name type="scientific">Nostoc flagelliforme CCNUN1</name>
    <dbReference type="NCBI Taxonomy" id="2038116"/>
    <lineage>
        <taxon>Bacteria</taxon>
        <taxon>Bacillati</taxon>
        <taxon>Cyanobacteriota</taxon>
        <taxon>Cyanophyceae</taxon>
        <taxon>Nostocales</taxon>
        <taxon>Nostocaceae</taxon>
        <taxon>Nostoc</taxon>
    </lineage>
</organism>
<sequence>MPLAKILIPDFLLAQISATNFRRLKQQQAPQIRTLGV</sequence>
<keyword evidence="2" id="KW-1185">Reference proteome</keyword>
<proteinExistence type="predicted"/>
<dbReference type="Proteomes" id="UP000232003">
    <property type="component" value="Chromosome"/>
</dbReference>
<evidence type="ECO:0000313" key="2">
    <source>
        <dbReference type="Proteomes" id="UP000232003"/>
    </source>
</evidence>
<protein>
    <submittedName>
        <fullName evidence="1">Uncharacterized protein</fullName>
    </submittedName>
</protein>
<accession>A0A2K8SWH3</accession>
<dbReference type="EMBL" id="CP024785">
    <property type="protein sequence ID" value="AUB39782.1"/>
    <property type="molecule type" value="Genomic_DNA"/>
</dbReference>
<dbReference type="AlphaFoldDB" id="A0A2K8SWH3"/>
<reference evidence="1 2" key="1">
    <citation type="submission" date="2017-11" db="EMBL/GenBank/DDBJ databases">
        <title>Complete genome of a free-living desiccation-tolerant cyanobacterium and its photosynthetic adaptation to extreme terrestrial habitat.</title>
        <authorList>
            <person name="Shang J."/>
        </authorList>
    </citation>
    <scope>NUCLEOTIDE SEQUENCE [LARGE SCALE GENOMIC DNA]</scope>
    <source>
        <strain evidence="1 2">CCNUN1</strain>
    </source>
</reference>
<name>A0A2K8SWH3_9NOSO</name>
<evidence type="ECO:0000313" key="1">
    <source>
        <dbReference type="EMBL" id="AUB39782.1"/>
    </source>
</evidence>
<dbReference type="KEGG" id="nfl:COO91_05780"/>
<gene>
    <name evidence="1" type="ORF">COO91_05780</name>
</gene>